<dbReference type="RefSeq" id="WP_121053216.1">
    <property type="nucleotide sequence ID" value="NZ_AP018711.1"/>
</dbReference>
<proteinExistence type="predicted"/>
<dbReference type="Gene3D" id="3.20.20.120">
    <property type="entry name" value="Enolase-like C-terminal domain"/>
    <property type="match status" value="1"/>
</dbReference>
<protein>
    <submittedName>
        <fullName evidence="5">Mandelate racemase</fullName>
    </submittedName>
</protein>
<sequence length="364" mass="38847">MDVAPPSVTARALDLRYCEVPLRRPIRTANGTVAEAGLLLFDLRTDEGVTGQSYIFCYRRSAAAGIMAIAHDAAGICAGRALEPQAASALVARSFILIGLTGLVRMALSGLDMAIWDASAKLAGQSLARLIGAGPRRLRSYNSAGLCIASVDTVGEEARELTQSFAGVKVRLGYASAEEDLEIVSAIRNALPAGAAILADYNQALDLPEALKRCHILDQSGLAWIEEPLPHADWASYVRLARTFATPIQLGENLHDGIELRAGLEAGWKGPIMLDAARIGGVTGWLHATKNLPPTTRVSSHLFPEVSAHLLAVTPGADWHEHIDWAAPLLHEPLTAEAGHVIAPDRPGIGLLWDQAAVARYRVH</sequence>
<dbReference type="PANTHER" id="PTHR13794">
    <property type="entry name" value="ENOLASE SUPERFAMILY, MANDELATE RACEMASE"/>
    <property type="match status" value="1"/>
</dbReference>
<evidence type="ECO:0000256" key="1">
    <source>
        <dbReference type="ARBA" id="ARBA00001946"/>
    </source>
</evidence>
<gene>
    <name evidence="6" type="ORF">DFR51_3336</name>
    <name evidence="5" type="ORF">SmB9_09500</name>
</gene>
<dbReference type="EMBL" id="RBWX01000011">
    <property type="protein sequence ID" value="RKS85418.1"/>
    <property type="molecule type" value="Genomic_DNA"/>
</dbReference>
<dbReference type="InterPro" id="IPR046945">
    <property type="entry name" value="RHMD-like"/>
</dbReference>
<reference evidence="6 8" key="2">
    <citation type="submission" date="2018-10" db="EMBL/GenBank/DDBJ databases">
        <title>Genomic Encyclopedia of Type Strains, Phase IV (KMG-IV): sequencing the most valuable type-strain genomes for metagenomic binning, comparative biology and taxonomic classification.</title>
        <authorList>
            <person name="Goeker M."/>
        </authorList>
    </citation>
    <scope>NUCLEOTIDE SEQUENCE [LARGE SCALE GENOMIC DNA]</scope>
    <source>
        <strain evidence="6 8">DSM 19791</strain>
    </source>
</reference>
<dbReference type="InterPro" id="IPR029017">
    <property type="entry name" value="Enolase-like_N"/>
</dbReference>
<feature type="domain" description="Mandelate racemase/muconate lactonizing enzyme C-terminal" evidence="4">
    <location>
        <begin position="151"/>
        <end position="247"/>
    </location>
</feature>
<dbReference type="GO" id="GO:0016836">
    <property type="term" value="F:hydro-lyase activity"/>
    <property type="evidence" value="ECO:0007669"/>
    <property type="project" value="TreeGrafter"/>
</dbReference>
<dbReference type="InterPro" id="IPR018110">
    <property type="entry name" value="Mandel_Rmase/mucon_lact_enz_CS"/>
</dbReference>
<evidence type="ECO:0000313" key="8">
    <source>
        <dbReference type="Proteomes" id="UP000276029"/>
    </source>
</evidence>
<name>A0AAD1D3R0_SPHMI</name>
<organism evidence="5 7">
    <name type="scientific">Sphingosinicella microcystinivorans</name>
    <dbReference type="NCBI Taxonomy" id="335406"/>
    <lineage>
        <taxon>Bacteria</taxon>
        <taxon>Pseudomonadati</taxon>
        <taxon>Pseudomonadota</taxon>
        <taxon>Alphaproteobacteria</taxon>
        <taxon>Sphingomonadales</taxon>
        <taxon>Sphingosinicellaceae</taxon>
        <taxon>Sphingosinicella</taxon>
    </lineage>
</organism>
<dbReference type="SMART" id="SM00922">
    <property type="entry name" value="MR_MLE"/>
    <property type="match status" value="1"/>
</dbReference>
<evidence type="ECO:0000313" key="6">
    <source>
        <dbReference type="EMBL" id="RKS85418.1"/>
    </source>
</evidence>
<dbReference type="InterPro" id="IPR036849">
    <property type="entry name" value="Enolase-like_C_sf"/>
</dbReference>
<dbReference type="SUPFAM" id="SSF51604">
    <property type="entry name" value="Enolase C-terminal domain-like"/>
    <property type="match status" value="1"/>
</dbReference>
<dbReference type="PANTHER" id="PTHR13794:SF58">
    <property type="entry name" value="MITOCHONDRIAL ENOLASE SUPERFAMILY MEMBER 1"/>
    <property type="match status" value="1"/>
</dbReference>
<evidence type="ECO:0000256" key="2">
    <source>
        <dbReference type="ARBA" id="ARBA00022723"/>
    </source>
</evidence>
<dbReference type="InterPro" id="IPR013342">
    <property type="entry name" value="Mandelate_racemase_C"/>
</dbReference>
<keyword evidence="3" id="KW-0460">Magnesium</keyword>
<comment type="cofactor">
    <cofactor evidence="1">
        <name>Mg(2+)</name>
        <dbReference type="ChEBI" id="CHEBI:18420"/>
    </cofactor>
</comment>
<accession>A0AAD1D3R0</accession>
<dbReference type="KEGG" id="smic:SmB9_09500"/>
<reference evidence="5 7" key="1">
    <citation type="submission" date="2018-06" db="EMBL/GenBank/DDBJ databases">
        <title>Complete Genome Sequence of the Microcystin-Degrading Bacterium Sphingosinicella microcystinivorans Strain B-9.</title>
        <authorList>
            <person name="Jin H."/>
            <person name="Nishizawa T."/>
            <person name="Guo Y."/>
            <person name="Nishizawa A."/>
            <person name="Park H."/>
            <person name="Kato H."/>
            <person name="Tsuji K."/>
            <person name="Harada K."/>
        </authorList>
    </citation>
    <scope>NUCLEOTIDE SEQUENCE [LARGE SCALE GENOMIC DNA]</scope>
    <source>
        <strain evidence="5 7">B9</strain>
    </source>
</reference>
<dbReference type="AlphaFoldDB" id="A0AAD1D3R0"/>
<evidence type="ECO:0000313" key="7">
    <source>
        <dbReference type="Proteomes" id="UP000275727"/>
    </source>
</evidence>
<dbReference type="Pfam" id="PF02746">
    <property type="entry name" value="MR_MLE_N"/>
    <property type="match status" value="1"/>
</dbReference>
<dbReference type="InterPro" id="IPR029065">
    <property type="entry name" value="Enolase_C-like"/>
</dbReference>
<dbReference type="GO" id="GO:0009063">
    <property type="term" value="P:amino acid catabolic process"/>
    <property type="evidence" value="ECO:0007669"/>
    <property type="project" value="InterPro"/>
</dbReference>
<dbReference type="InterPro" id="IPR013341">
    <property type="entry name" value="Mandelate_racemase_N_dom"/>
</dbReference>
<dbReference type="Pfam" id="PF13378">
    <property type="entry name" value="MR_MLE_C"/>
    <property type="match status" value="1"/>
</dbReference>
<dbReference type="SUPFAM" id="SSF54826">
    <property type="entry name" value="Enolase N-terminal domain-like"/>
    <property type="match status" value="1"/>
</dbReference>
<evidence type="ECO:0000313" key="5">
    <source>
        <dbReference type="EMBL" id="BBE33292.1"/>
    </source>
</evidence>
<dbReference type="EMBL" id="AP018711">
    <property type="protein sequence ID" value="BBE33292.1"/>
    <property type="molecule type" value="Genomic_DNA"/>
</dbReference>
<keyword evidence="2" id="KW-0479">Metal-binding</keyword>
<dbReference type="GO" id="GO:0000287">
    <property type="term" value="F:magnesium ion binding"/>
    <property type="evidence" value="ECO:0007669"/>
    <property type="project" value="UniProtKB-ARBA"/>
</dbReference>
<evidence type="ECO:0000259" key="4">
    <source>
        <dbReference type="SMART" id="SM00922"/>
    </source>
</evidence>
<dbReference type="GO" id="GO:0016052">
    <property type="term" value="P:carbohydrate catabolic process"/>
    <property type="evidence" value="ECO:0007669"/>
    <property type="project" value="TreeGrafter"/>
</dbReference>
<dbReference type="Gene3D" id="3.30.390.10">
    <property type="entry name" value="Enolase-like, N-terminal domain"/>
    <property type="match status" value="1"/>
</dbReference>
<dbReference type="Proteomes" id="UP000276029">
    <property type="component" value="Unassembled WGS sequence"/>
</dbReference>
<dbReference type="Proteomes" id="UP000275727">
    <property type="component" value="Chromosome"/>
</dbReference>
<keyword evidence="8" id="KW-1185">Reference proteome</keyword>
<dbReference type="SFLD" id="SFLDS00001">
    <property type="entry name" value="Enolase"/>
    <property type="match status" value="1"/>
</dbReference>
<dbReference type="PROSITE" id="PS00909">
    <property type="entry name" value="MR_MLE_2"/>
    <property type="match status" value="1"/>
</dbReference>
<evidence type="ECO:0000256" key="3">
    <source>
        <dbReference type="ARBA" id="ARBA00022842"/>
    </source>
</evidence>